<dbReference type="Pfam" id="PF00109">
    <property type="entry name" value="ketoacyl-synt"/>
    <property type="match status" value="1"/>
</dbReference>
<feature type="region of interest" description="N-terminal hotdog fold" evidence="8">
    <location>
        <begin position="976"/>
        <end position="1118"/>
    </location>
</feature>
<dbReference type="SUPFAM" id="SSF55048">
    <property type="entry name" value="Probable ACP-binding domain of malonyl-CoA ACP transacylase"/>
    <property type="match status" value="1"/>
</dbReference>
<dbReference type="Gene3D" id="3.40.50.720">
    <property type="entry name" value="NAD(P)-binding Rossmann-like Domain"/>
    <property type="match status" value="2"/>
</dbReference>
<dbReference type="CDD" id="cd05274">
    <property type="entry name" value="KR_FAS_SDR_x"/>
    <property type="match status" value="1"/>
</dbReference>
<dbReference type="PROSITE" id="PS52019">
    <property type="entry name" value="PKS_MFAS_DH"/>
    <property type="match status" value="1"/>
</dbReference>
<dbReference type="InterPro" id="IPR013149">
    <property type="entry name" value="ADH-like_C"/>
</dbReference>
<organism evidence="13 14">
    <name type="scientific">Parathielavia hyrcaniae</name>
    <dbReference type="NCBI Taxonomy" id="113614"/>
    <lineage>
        <taxon>Eukaryota</taxon>
        <taxon>Fungi</taxon>
        <taxon>Dikarya</taxon>
        <taxon>Ascomycota</taxon>
        <taxon>Pezizomycotina</taxon>
        <taxon>Sordariomycetes</taxon>
        <taxon>Sordariomycetidae</taxon>
        <taxon>Sordariales</taxon>
        <taxon>Chaetomiaceae</taxon>
        <taxon>Parathielavia</taxon>
    </lineage>
</organism>
<feature type="active site" description="Proton donor; for dehydratase activity" evidence="8">
    <location>
        <position position="1210"/>
    </location>
</feature>
<dbReference type="Pfam" id="PF02801">
    <property type="entry name" value="Ketoacyl-synt_C"/>
    <property type="match status" value="1"/>
</dbReference>
<dbReference type="Pfam" id="PF16197">
    <property type="entry name" value="KAsynt_C_assoc"/>
    <property type="match status" value="1"/>
</dbReference>
<dbReference type="PANTHER" id="PTHR43775:SF29">
    <property type="entry name" value="ASPERFURANONE POLYKETIDE SYNTHASE AFOG-RELATED"/>
    <property type="match status" value="1"/>
</dbReference>
<evidence type="ECO:0000313" key="13">
    <source>
        <dbReference type="EMBL" id="KAK4106755.1"/>
    </source>
</evidence>
<dbReference type="Pfam" id="PF23114">
    <property type="entry name" value="NAD-bd_HRPKS_sdrA"/>
    <property type="match status" value="1"/>
</dbReference>
<dbReference type="Gene3D" id="1.10.1200.10">
    <property type="entry name" value="ACP-like"/>
    <property type="match status" value="1"/>
</dbReference>
<dbReference type="InterPro" id="IPR057326">
    <property type="entry name" value="KR_dom"/>
</dbReference>
<dbReference type="GO" id="GO:0016491">
    <property type="term" value="F:oxidoreductase activity"/>
    <property type="evidence" value="ECO:0007669"/>
    <property type="project" value="UniProtKB-KW"/>
</dbReference>
<dbReference type="InterPro" id="IPR014031">
    <property type="entry name" value="Ketoacyl_synth_C"/>
</dbReference>
<feature type="domain" description="PKS/mFAS DH" evidence="12">
    <location>
        <begin position="976"/>
        <end position="1304"/>
    </location>
</feature>
<dbReference type="Pfam" id="PF14765">
    <property type="entry name" value="PS-DH"/>
    <property type="match status" value="1"/>
</dbReference>
<dbReference type="InterPro" id="IPR016036">
    <property type="entry name" value="Malonyl_transacylase_ACP-bd"/>
</dbReference>
<evidence type="ECO:0000256" key="8">
    <source>
        <dbReference type="PROSITE-ProRule" id="PRU01363"/>
    </source>
</evidence>
<dbReference type="SUPFAM" id="SSF51735">
    <property type="entry name" value="NAD(P)-binding Rossmann-fold domains"/>
    <property type="match status" value="2"/>
</dbReference>
<comment type="caution">
    <text evidence="13">The sequence shown here is derived from an EMBL/GenBank/DDBJ whole genome shotgun (WGS) entry which is preliminary data.</text>
</comment>
<dbReference type="InterPro" id="IPR013968">
    <property type="entry name" value="PKS_KR"/>
</dbReference>
<sequence>MGIFEGFASPAEPANIAVVGLACRFPGGGPEQDLWELLSNKRCNLAAAFTKAPESRYNVDAFHHAAGEKLNTLSALGGHFLDQDVAALDAPFFNMTTQEATAVDPTARMLLEVTYEALENAGLPMEELAGSDTSCYVGCFTRDYHEMLMRDAETAPMYAGTGTGFSLLSNRVSWFYDLCGPSMTLDTACSSSMVGLHLACQGLRNGESKVALVCGANLILSPDLGMWLANLRMTSTDGLSRSFADAVTGYGRGEGIATLVLKPMRDALRDGDPIRAVIRGTGVNQDGHTTGITVPNKDAQADLIRSTYRSAGLDVSETSYFEAHGTGTGVGDPLELGAVYQAMSAARTPDEPLYVGSVKSNIGHLEGAAGLAGVIKCIMMLEKGVILPNIHFDQPSKRIPFDKWNIKVPTEVIPWPKHRRLRVSVNSFGYGGTNAHAILDNADDFLATLSLSRLRLQGVVTKPNHHTPPRLFVFSAASESALRQMMKQTASFLTKKREAEEQQQQQQQQDDHDDDTYLGRLAFTLSDRRSQFPWKAVTMARTLHELSTNLSSSSSPPTDASSYMLAHAAKKPPRVAFVFTGQGAQWARMGVELLRAYPIFRQSVQDADRHLRERLGSEWSVVAELEKDAATSQINLARFSQPLCTVLQVALVELLRSWNVEPAAVVGHSSGEIAAAYCCGALTREDAWTVAYHRGKICGELSRDDADAGRVKGAMMAVGLSAEEAGEYVGQVTAGTVVVACINSPSSVTISGDATGIDELHQILTAKGVFARKLQVEQAYHSHHMKPIANAYQERIANITPAKTALTSIPMASSVSGQLVSTPQQLGAAYWVQNFVSPVLFTDALATLLQHDPSQRRRRARSGEPAFDLLLEVGPHSALKGPLRQILQHHSVSTVPYVSVLLRKETAVDSAIRAASALYVRGVPVRVQSINQPMATPSSPIKPLVDLPSYPWDHSLRYWAESRLSRNYRLRKFGRHDLLGAPAADASAKQPRWRNILRVQEQPWLRHHVVQSSMLFPGAGSLAMVLEAVQQLASNGNRQIESIKLQYVRITKAIVIPDDHAGIEVVLQLNHQDDWSDDREDAWDFSLQSCSDGASLDPTSSGRVTVRYGSIADEQMEEQRTRTTGKKLLWQTAKAEYQTALESCTQTIDPADFYKATNDAGLQYGPLFQGLAAIAAGSGRCATTVSITDVQGSMPAGAQSAHLIHPTTLDVIFHSMFAAMTEDGQDGKLDFTRAAIPIAFDSLIFYTGIPNTAGEHLRSCCRIQRHGSGDLVADINVSSDADFNEPKIIVKGIRCRELPPSGTSSRSSSASTTATVKAPVGTLVWKPDLTLLDKARLRTYVEEEEARGIQSDVACIVDLAAHKTPDMAILEIGPSGVVVDSLLPVLRCGQDDERDTNLRCSRYTVLVPERADTTVPPPKEEAFSMSSDVLSFDVLKPDHAFIQTEAESMYDLVVVHSGVLGDEEIQQLKNCVRAGGTLLVQGELQQDGGPSEPPWSLIYHSPTSGWSLVRRETEMAASATAQTVVLIEPAEPSSEASELSQALSSQLAGFEIATETVRWSAELELERLQGKILISLLETEAPFLQDISVEDYAALKTLLLNSARVLWVAKGEDPAMQAAVGYLRVLKNENINLDPRYLLLEDRVGGGSSATDVVVEQMLVPLAVSATTDREYVERDGRLCINRWVDDDRLSRIMMTSGGDEDAKHDAERLRLGDATTPLRLGLGSLVFLAAADDQASSINPEEVEVQVAAMAVNAQPQSLIQFSGVVTNIGSACSRLRPGDAVWGCVAADAPRTVLRASECLCQLISPGVTSDDAASWALSLGTAHGALVDTGNVLEGQTVLIQAASSAVGQFAVQLAQRHLKAVVLVTVSNGEQRQAMQDLGVASEHVLEEEDPDLEVAVAGLTHGNGVDMILHQTSTRKVLQRLASCVAASGVVVDVEPRKDDDATAAAAPRLRRGARYSIFDADKLMRDDPSKLGDILRRVAELRPQESLHQPASRTTWPASRVREALDWARSHTQDTTILCFHADDAVPVTADVANPLVLNPEATYLLLGGTGGLGANLAAFLAARGARHLAVVSRSGPSARNADFFTRDLASTGVRALLYAADVSDEASMRSVLERCAADGLPPIRGAIQCAAVLDDSVYQNMNHDQWRAATRPKMHGSWLLHQLLPHEDLDFLVMLSSIAGVVGNRGQANYAAGNTYQDALAHYRRRRGLPAVAVDLGLMLGIGLIAERGGATNLRKWEAVGVRECELHRLMTAAMVGSWSGHPLPAQIICGLPTGGILQSEKLERPFYFDDPRFAYLRKKDVVVAAAAAADGDGNEEEESVAAQLGRVQSLAQATEVVSGALRHRLARELQTDAGNIDAGRPLHGYGIDSLMAVEVRNWIAACLQAEVSLFDVLGAVSIQALAARIASISKAVPKTVEG</sequence>
<dbReference type="GO" id="GO:0030639">
    <property type="term" value="P:polyketide biosynthetic process"/>
    <property type="evidence" value="ECO:0007669"/>
    <property type="project" value="UniProtKB-ARBA"/>
</dbReference>
<evidence type="ECO:0000256" key="3">
    <source>
        <dbReference type="ARBA" id="ARBA00022679"/>
    </source>
</evidence>
<dbReference type="InterPro" id="IPR016039">
    <property type="entry name" value="Thiolase-like"/>
</dbReference>
<dbReference type="Pfam" id="PF00550">
    <property type="entry name" value="PP-binding"/>
    <property type="match status" value="1"/>
</dbReference>
<dbReference type="Gene3D" id="3.10.129.110">
    <property type="entry name" value="Polyketide synthase dehydratase"/>
    <property type="match status" value="1"/>
</dbReference>
<dbReference type="Gene3D" id="3.40.47.10">
    <property type="match status" value="1"/>
</dbReference>
<dbReference type="InterPro" id="IPR014030">
    <property type="entry name" value="Ketoacyl_synth_N"/>
</dbReference>
<dbReference type="SMART" id="SM00822">
    <property type="entry name" value="PKS_KR"/>
    <property type="match status" value="1"/>
</dbReference>
<dbReference type="SUPFAM" id="SSF52151">
    <property type="entry name" value="FabD/lysophospholipase-like"/>
    <property type="match status" value="1"/>
</dbReference>
<dbReference type="InterPro" id="IPR056501">
    <property type="entry name" value="NAD-bd_HRPKS_sdrA"/>
</dbReference>
<dbReference type="InterPro" id="IPR036736">
    <property type="entry name" value="ACP-like_sf"/>
</dbReference>
<feature type="region of interest" description="C-terminal hotdog fold" evidence="8">
    <location>
        <begin position="1145"/>
        <end position="1304"/>
    </location>
</feature>
<dbReference type="InterPro" id="IPR001227">
    <property type="entry name" value="Ac_transferase_dom_sf"/>
</dbReference>
<feature type="active site" description="Proton acceptor; for dehydratase activity" evidence="8">
    <location>
        <position position="1008"/>
    </location>
</feature>
<dbReference type="GO" id="GO:0006633">
    <property type="term" value="P:fatty acid biosynthetic process"/>
    <property type="evidence" value="ECO:0007669"/>
    <property type="project" value="InterPro"/>
</dbReference>
<dbReference type="GO" id="GO:0004315">
    <property type="term" value="F:3-oxoacyl-[acyl-carrier-protein] synthase activity"/>
    <property type="evidence" value="ECO:0007669"/>
    <property type="project" value="InterPro"/>
</dbReference>
<keyword evidence="3" id="KW-0808">Transferase</keyword>
<keyword evidence="2" id="KW-0597">Phosphoprotein</keyword>
<keyword evidence="4" id="KW-0521">NADP</keyword>
<accession>A0AAN6QAS9</accession>
<dbReference type="InterPro" id="IPR049552">
    <property type="entry name" value="PKS_DH_N"/>
</dbReference>
<reference evidence="13" key="2">
    <citation type="submission" date="2023-05" db="EMBL/GenBank/DDBJ databases">
        <authorList>
            <consortium name="Lawrence Berkeley National Laboratory"/>
            <person name="Steindorff A."/>
            <person name="Hensen N."/>
            <person name="Bonometti L."/>
            <person name="Westerberg I."/>
            <person name="Brannstrom I.O."/>
            <person name="Guillou S."/>
            <person name="Cros-Aarteil S."/>
            <person name="Calhoun S."/>
            <person name="Haridas S."/>
            <person name="Kuo A."/>
            <person name="Mondo S."/>
            <person name="Pangilinan J."/>
            <person name="Riley R."/>
            <person name="Labutti K."/>
            <person name="Andreopoulos B."/>
            <person name="Lipzen A."/>
            <person name="Chen C."/>
            <person name="Yanf M."/>
            <person name="Daum C."/>
            <person name="Ng V."/>
            <person name="Clum A."/>
            <person name="Ohm R."/>
            <person name="Martin F."/>
            <person name="Silar P."/>
            <person name="Natvig D."/>
            <person name="Lalanne C."/>
            <person name="Gautier V."/>
            <person name="Ament-Velasquez S.L."/>
            <person name="Kruys A."/>
            <person name="Hutchinson M.I."/>
            <person name="Powell A.J."/>
            <person name="Barry K."/>
            <person name="Miller A.N."/>
            <person name="Grigoriev I.V."/>
            <person name="Debuchy R."/>
            <person name="Gladieux P."/>
            <person name="Thoren M.H."/>
            <person name="Johannesson H."/>
        </authorList>
    </citation>
    <scope>NUCLEOTIDE SEQUENCE</scope>
    <source>
        <strain evidence="13">CBS 757.83</strain>
    </source>
</reference>
<dbReference type="SUPFAM" id="SSF53901">
    <property type="entry name" value="Thiolase-like"/>
    <property type="match status" value="1"/>
</dbReference>
<protein>
    <recommendedName>
        <fullName evidence="15">Polyketide synthase</fullName>
    </recommendedName>
</protein>
<dbReference type="Pfam" id="PF00107">
    <property type="entry name" value="ADH_zinc_N"/>
    <property type="match status" value="1"/>
</dbReference>
<evidence type="ECO:0000256" key="1">
    <source>
        <dbReference type="ARBA" id="ARBA00022450"/>
    </source>
</evidence>
<dbReference type="GO" id="GO:0031177">
    <property type="term" value="F:phosphopantetheine binding"/>
    <property type="evidence" value="ECO:0007669"/>
    <property type="project" value="InterPro"/>
</dbReference>
<dbReference type="CDD" id="cd05195">
    <property type="entry name" value="enoyl_red"/>
    <property type="match status" value="1"/>
</dbReference>
<dbReference type="InterPro" id="IPR049551">
    <property type="entry name" value="PKS_DH_C"/>
</dbReference>
<dbReference type="PROSITE" id="PS00606">
    <property type="entry name" value="KS3_1"/>
    <property type="match status" value="1"/>
</dbReference>
<dbReference type="InterPro" id="IPR042104">
    <property type="entry name" value="PKS_dehydratase_sf"/>
</dbReference>
<dbReference type="SMART" id="SM00826">
    <property type="entry name" value="PKS_DH"/>
    <property type="match status" value="1"/>
</dbReference>
<dbReference type="CDD" id="cd00833">
    <property type="entry name" value="PKS"/>
    <property type="match status" value="1"/>
</dbReference>
<dbReference type="SMART" id="SM00827">
    <property type="entry name" value="PKS_AT"/>
    <property type="match status" value="1"/>
</dbReference>
<keyword evidence="6" id="KW-0511">Multifunctional enzyme</keyword>
<keyword evidence="7" id="KW-0012">Acyltransferase</keyword>
<keyword evidence="14" id="KW-1185">Reference proteome</keyword>
<dbReference type="InterPro" id="IPR049900">
    <property type="entry name" value="PKS_mFAS_DH"/>
</dbReference>
<dbReference type="EMBL" id="MU863624">
    <property type="protein sequence ID" value="KAK4106755.1"/>
    <property type="molecule type" value="Genomic_DNA"/>
</dbReference>
<evidence type="ECO:0000256" key="7">
    <source>
        <dbReference type="ARBA" id="ARBA00023315"/>
    </source>
</evidence>
<evidence type="ECO:0000256" key="5">
    <source>
        <dbReference type="ARBA" id="ARBA00023002"/>
    </source>
</evidence>
<dbReference type="SMART" id="SM00823">
    <property type="entry name" value="PKS_PP"/>
    <property type="match status" value="1"/>
</dbReference>
<dbReference type="GO" id="GO:0004312">
    <property type="term" value="F:fatty acid synthase activity"/>
    <property type="evidence" value="ECO:0007669"/>
    <property type="project" value="TreeGrafter"/>
</dbReference>
<dbReference type="PROSITE" id="PS00012">
    <property type="entry name" value="PHOSPHOPANTETHEINE"/>
    <property type="match status" value="1"/>
</dbReference>
<dbReference type="InterPro" id="IPR014043">
    <property type="entry name" value="Acyl_transferase_dom"/>
</dbReference>
<evidence type="ECO:0000256" key="6">
    <source>
        <dbReference type="ARBA" id="ARBA00023268"/>
    </source>
</evidence>
<keyword evidence="1" id="KW-0596">Phosphopantetheine</keyword>
<dbReference type="SUPFAM" id="SSF50129">
    <property type="entry name" value="GroES-like"/>
    <property type="match status" value="1"/>
</dbReference>
<dbReference type="InterPro" id="IPR020841">
    <property type="entry name" value="PKS_Beta-ketoAc_synthase_dom"/>
</dbReference>
<dbReference type="InterPro" id="IPR016035">
    <property type="entry name" value="Acyl_Trfase/lysoPLipase"/>
</dbReference>
<dbReference type="InterPro" id="IPR020843">
    <property type="entry name" value="ER"/>
</dbReference>
<dbReference type="SMART" id="SM00825">
    <property type="entry name" value="PKS_KS"/>
    <property type="match status" value="1"/>
</dbReference>
<dbReference type="InterPro" id="IPR050091">
    <property type="entry name" value="PKS_NRPS_Biosynth_Enz"/>
</dbReference>
<dbReference type="Proteomes" id="UP001305647">
    <property type="component" value="Unassembled WGS sequence"/>
</dbReference>
<dbReference type="PROSITE" id="PS52004">
    <property type="entry name" value="KS3_2"/>
    <property type="match status" value="1"/>
</dbReference>
<dbReference type="InterPro" id="IPR009081">
    <property type="entry name" value="PP-bd_ACP"/>
</dbReference>
<dbReference type="Pfam" id="PF21089">
    <property type="entry name" value="PKS_DH_N"/>
    <property type="match status" value="1"/>
</dbReference>
<evidence type="ECO:0000256" key="4">
    <source>
        <dbReference type="ARBA" id="ARBA00022857"/>
    </source>
</evidence>
<evidence type="ECO:0000313" key="14">
    <source>
        <dbReference type="Proteomes" id="UP001305647"/>
    </source>
</evidence>
<name>A0AAN6QAS9_9PEZI</name>
<dbReference type="InterPro" id="IPR032821">
    <property type="entry name" value="PKS_assoc"/>
</dbReference>
<dbReference type="SUPFAM" id="SSF47336">
    <property type="entry name" value="ACP-like"/>
    <property type="match status" value="1"/>
</dbReference>
<evidence type="ECO:0000259" key="10">
    <source>
        <dbReference type="PROSITE" id="PS50075"/>
    </source>
</evidence>
<dbReference type="InterPro" id="IPR020806">
    <property type="entry name" value="PKS_PP-bd"/>
</dbReference>
<evidence type="ECO:0008006" key="15">
    <source>
        <dbReference type="Google" id="ProtNLM"/>
    </source>
</evidence>
<dbReference type="InterPro" id="IPR011032">
    <property type="entry name" value="GroES-like_sf"/>
</dbReference>
<evidence type="ECO:0000256" key="2">
    <source>
        <dbReference type="ARBA" id="ARBA00022553"/>
    </source>
</evidence>
<evidence type="ECO:0000259" key="11">
    <source>
        <dbReference type="PROSITE" id="PS52004"/>
    </source>
</evidence>
<dbReference type="InterPro" id="IPR036291">
    <property type="entry name" value="NAD(P)-bd_dom_sf"/>
</dbReference>
<dbReference type="Gene3D" id="3.90.180.10">
    <property type="entry name" value="Medium-chain alcohol dehydrogenases, catalytic domain"/>
    <property type="match status" value="1"/>
</dbReference>
<proteinExistence type="predicted"/>
<feature type="domain" description="Ketosynthase family 3 (KS3)" evidence="11">
    <location>
        <begin position="13"/>
        <end position="441"/>
    </location>
</feature>
<dbReference type="Pfam" id="PF08659">
    <property type="entry name" value="KR"/>
    <property type="match status" value="1"/>
</dbReference>
<dbReference type="Pfam" id="PF00698">
    <property type="entry name" value="Acyl_transf_1"/>
    <property type="match status" value="1"/>
</dbReference>
<dbReference type="InterPro" id="IPR018201">
    <property type="entry name" value="Ketoacyl_synth_AS"/>
</dbReference>
<gene>
    <name evidence="13" type="ORF">N658DRAFT_461640</name>
</gene>
<dbReference type="SMART" id="SM00829">
    <property type="entry name" value="PKS_ER"/>
    <property type="match status" value="1"/>
</dbReference>
<evidence type="ECO:0000259" key="12">
    <source>
        <dbReference type="PROSITE" id="PS52019"/>
    </source>
</evidence>
<feature type="region of interest" description="Disordered" evidence="9">
    <location>
        <begin position="493"/>
        <end position="514"/>
    </location>
</feature>
<dbReference type="PANTHER" id="PTHR43775">
    <property type="entry name" value="FATTY ACID SYNTHASE"/>
    <property type="match status" value="1"/>
</dbReference>
<dbReference type="InterPro" id="IPR020807">
    <property type="entry name" value="PKS_DH"/>
</dbReference>
<dbReference type="Gene3D" id="3.40.366.10">
    <property type="entry name" value="Malonyl-Coenzyme A Acyl Carrier Protein, domain 2"/>
    <property type="match status" value="1"/>
</dbReference>
<keyword evidence="5" id="KW-0560">Oxidoreductase</keyword>
<feature type="domain" description="Carrier" evidence="10">
    <location>
        <begin position="2340"/>
        <end position="2417"/>
    </location>
</feature>
<dbReference type="FunFam" id="3.40.366.10:FF:000002">
    <property type="entry name" value="Probable polyketide synthase 2"/>
    <property type="match status" value="1"/>
</dbReference>
<evidence type="ECO:0000256" key="9">
    <source>
        <dbReference type="SAM" id="MobiDB-lite"/>
    </source>
</evidence>
<dbReference type="InterPro" id="IPR006162">
    <property type="entry name" value="Ppantetheine_attach_site"/>
</dbReference>
<reference evidence="13" key="1">
    <citation type="journal article" date="2023" name="Mol. Phylogenet. Evol.">
        <title>Genome-scale phylogeny and comparative genomics of the fungal order Sordariales.</title>
        <authorList>
            <person name="Hensen N."/>
            <person name="Bonometti L."/>
            <person name="Westerberg I."/>
            <person name="Brannstrom I.O."/>
            <person name="Guillou S."/>
            <person name="Cros-Aarteil S."/>
            <person name="Calhoun S."/>
            <person name="Haridas S."/>
            <person name="Kuo A."/>
            <person name="Mondo S."/>
            <person name="Pangilinan J."/>
            <person name="Riley R."/>
            <person name="LaButti K."/>
            <person name="Andreopoulos B."/>
            <person name="Lipzen A."/>
            <person name="Chen C."/>
            <person name="Yan M."/>
            <person name="Daum C."/>
            <person name="Ng V."/>
            <person name="Clum A."/>
            <person name="Steindorff A."/>
            <person name="Ohm R.A."/>
            <person name="Martin F."/>
            <person name="Silar P."/>
            <person name="Natvig D.O."/>
            <person name="Lalanne C."/>
            <person name="Gautier V."/>
            <person name="Ament-Velasquez S.L."/>
            <person name="Kruys A."/>
            <person name="Hutchinson M.I."/>
            <person name="Powell A.J."/>
            <person name="Barry K."/>
            <person name="Miller A.N."/>
            <person name="Grigoriev I.V."/>
            <person name="Debuchy R."/>
            <person name="Gladieux P."/>
            <person name="Hiltunen Thoren M."/>
            <person name="Johannesson H."/>
        </authorList>
    </citation>
    <scope>NUCLEOTIDE SEQUENCE</scope>
    <source>
        <strain evidence="13">CBS 757.83</strain>
    </source>
</reference>
<dbReference type="PROSITE" id="PS50075">
    <property type="entry name" value="CARRIER"/>
    <property type="match status" value="1"/>
</dbReference>